<dbReference type="Gramene" id="RZC81488">
    <property type="protein sequence ID" value="RZC81488"/>
    <property type="gene ID" value="C5167_044071"/>
</dbReference>
<reference evidence="1 2" key="1">
    <citation type="journal article" date="2018" name="Science">
        <title>The opium poppy genome and morphinan production.</title>
        <authorList>
            <person name="Guo L."/>
            <person name="Winzer T."/>
            <person name="Yang X."/>
            <person name="Li Y."/>
            <person name="Ning Z."/>
            <person name="He Z."/>
            <person name="Teodor R."/>
            <person name="Lu Y."/>
            <person name="Bowser T.A."/>
            <person name="Graham I.A."/>
            <person name="Ye K."/>
        </authorList>
    </citation>
    <scope>NUCLEOTIDE SEQUENCE [LARGE SCALE GENOMIC DNA]</scope>
    <source>
        <strain evidence="2">cv. HN1</strain>
        <tissue evidence="1">Leaves</tissue>
    </source>
</reference>
<dbReference type="EMBL" id="CM010724">
    <property type="protein sequence ID" value="RZC81488.1"/>
    <property type="molecule type" value="Genomic_DNA"/>
</dbReference>
<gene>
    <name evidence="1" type="ORF">C5167_044071</name>
</gene>
<organism evidence="1 2">
    <name type="scientific">Papaver somniferum</name>
    <name type="common">Opium poppy</name>
    <dbReference type="NCBI Taxonomy" id="3469"/>
    <lineage>
        <taxon>Eukaryota</taxon>
        <taxon>Viridiplantae</taxon>
        <taxon>Streptophyta</taxon>
        <taxon>Embryophyta</taxon>
        <taxon>Tracheophyta</taxon>
        <taxon>Spermatophyta</taxon>
        <taxon>Magnoliopsida</taxon>
        <taxon>Ranunculales</taxon>
        <taxon>Papaveraceae</taxon>
        <taxon>Papaveroideae</taxon>
        <taxon>Papaver</taxon>
    </lineage>
</organism>
<keyword evidence="2" id="KW-1185">Reference proteome</keyword>
<accession>A0A4Y7LAE5</accession>
<name>A0A4Y7LAE5_PAPSO</name>
<dbReference type="Proteomes" id="UP000316621">
    <property type="component" value="Chromosome 10"/>
</dbReference>
<sequence length="83" mass="9367">MLLLYLSLTLQCQEASDHILHNLFHQMTMGMTVKGGIVKWKTQWLAAFSSILMISKMDTTDEGMQKLPFSGISRISIGLLRLP</sequence>
<proteinExistence type="predicted"/>
<dbReference type="AlphaFoldDB" id="A0A4Y7LAE5"/>
<evidence type="ECO:0000313" key="1">
    <source>
        <dbReference type="EMBL" id="RZC81488.1"/>
    </source>
</evidence>
<evidence type="ECO:0000313" key="2">
    <source>
        <dbReference type="Proteomes" id="UP000316621"/>
    </source>
</evidence>
<protein>
    <submittedName>
        <fullName evidence="1">Uncharacterized protein</fullName>
    </submittedName>
</protein>